<dbReference type="Proteomes" id="UP001303889">
    <property type="component" value="Unassembled WGS sequence"/>
</dbReference>
<evidence type="ECO:0000313" key="3">
    <source>
        <dbReference type="EMBL" id="KAK3897818.1"/>
    </source>
</evidence>
<dbReference type="Pfam" id="PF14226">
    <property type="entry name" value="DIOX_N"/>
    <property type="match status" value="1"/>
</dbReference>
<feature type="domain" description="Fe2OG dioxygenase" evidence="2">
    <location>
        <begin position="447"/>
        <end position="553"/>
    </location>
</feature>
<evidence type="ECO:0000259" key="2">
    <source>
        <dbReference type="PROSITE" id="PS51471"/>
    </source>
</evidence>
<dbReference type="PANTHER" id="PTHR34598">
    <property type="entry name" value="BLL6449 PROTEIN"/>
    <property type="match status" value="1"/>
</dbReference>
<reference evidence="3" key="1">
    <citation type="journal article" date="2023" name="Mol. Phylogenet. Evol.">
        <title>Genome-scale phylogeny and comparative genomics of the fungal order Sordariales.</title>
        <authorList>
            <person name="Hensen N."/>
            <person name="Bonometti L."/>
            <person name="Westerberg I."/>
            <person name="Brannstrom I.O."/>
            <person name="Guillou S."/>
            <person name="Cros-Aarteil S."/>
            <person name="Calhoun S."/>
            <person name="Haridas S."/>
            <person name="Kuo A."/>
            <person name="Mondo S."/>
            <person name="Pangilinan J."/>
            <person name="Riley R."/>
            <person name="LaButti K."/>
            <person name="Andreopoulos B."/>
            <person name="Lipzen A."/>
            <person name="Chen C."/>
            <person name="Yan M."/>
            <person name="Daum C."/>
            <person name="Ng V."/>
            <person name="Clum A."/>
            <person name="Steindorff A."/>
            <person name="Ohm R.A."/>
            <person name="Martin F."/>
            <person name="Silar P."/>
            <person name="Natvig D.O."/>
            <person name="Lalanne C."/>
            <person name="Gautier V."/>
            <person name="Ament-Velasquez S.L."/>
            <person name="Kruys A."/>
            <person name="Hutchinson M.I."/>
            <person name="Powell A.J."/>
            <person name="Barry K."/>
            <person name="Miller A.N."/>
            <person name="Grigoriev I.V."/>
            <person name="Debuchy R."/>
            <person name="Gladieux P."/>
            <person name="Hiltunen Thoren M."/>
            <person name="Johannesson H."/>
        </authorList>
    </citation>
    <scope>NUCLEOTIDE SEQUENCE</scope>
    <source>
        <strain evidence="3">CBS 103.79</strain>
    </source>
</reference>
<dbReference type="SUPFAM" id="SSF51197">
    <property type="entry name" value="Clavaminate synthase-like"/>
    <property type="match status" value="1"/>
</dbReference>
<dbReference type="FunFam" id="2.60.120.330:FF:000152">
    <property type="entry name" value="Oxidoreductase, 2OG-Fe(II) oxygenase family, putative"/>
    <property type="match status" value="1"/>
</dbReference>
<organism evidence="3 4">
    <name type="scientific">Staphylotrichum tortipilum</name>
    <dbReference type="NCBI Taxonomy" id="2831512"/>
    <lineage>
        <taxon>Eukaryota</taxon>
        <taxon>Fungi</taxon>
        <taxon>Dikarya</taxon>
        <taxon>Ascomycota</taxon>
        <taxon>Pezizomycotina</taxon>
        <taxon>Sordariomycetes</taxon>
        <taxon>Sordariomycetidae</taxon>
        <taxon>Sordariales</taxon>
        <taxon>Chaetomiaceae</taxon>
        <taxon>Staphylotrichum</taxon>
    </lineage>
</organism>
<dbReference type="PROSITE" id="PS51471">
    <property type="entry name" value="FE2OG_OXY"/>
    <property type="match status" value="1"/>
</dbReference>
<dbReference type="GO" id="GO:0016491">
    <property type="term" value="F:oxidoreductase activity"/>
    <property type="evidence" value="ECO:0007669"/>
    <property type="project" value="InterPro"/>
</dbReference>
<dbReference type="EMBL" id="MU856061">
    <property type="protein sequence ID" value="KAK3897818.1"/>
    <property type="molecule type" value="Genomic_DNA"/>
</dbReference>
<dbReference type="InterPro" id="IPR044861">
    <property type="entry name" value="IPNS-like_FE2OG_OXY"/>
</dbReference>
<proteinExistence type="inferred from homology"/>
<dbReference type="NCBIfam" id="NF041278">
    <property type="entry name" value="CmcJ_NvfI_EfuI"/>
    <property type="match status" value="1"/>
</dbReference>
<gene>
    <name evidence="3" type="ORF">C8A05DRAFT_47683</name>
</gene>
<dbReference type="Gene3D" id="2.60.120.330">
    <property type="entry name" value="B-lactam Antibiotic, Isopenicillin N Synthase, Chain"/>
    <property type="match status" value="1"/>
</dbReference>
<dbReference type="GO" id="GO:0044283">
    <property type="term" value="P:small molecule biosynthetic process"/>
    <property type="evidence" value="ECO:0007669"/>
    <property type="project" value="UniProtKB-ARBA"/>
</dbReference>
<accession>A0AAN6MD81</accession>
<evidence type="ECO:0000313" key="4">
    <source>
        <dbReference type="Proteomes" id="UP001303889"/>
    </source>
</evidence>
<sequence>MAVPEPKGKHHVATTLNYWDDPGDGSRPTPIFLGKASVVNKRPHHPCAFVVTDITGDEEKYSLDTHGFQYCRHESAEKSFTDDEAIRSVYYEECEQLLKDVTGASRIHIFNHKVRRGPTQWHHLGLHGNNIANRGPVTRTHVDQSYAGAELRLRWEFPEEAAELLQRRYQIINIWRPIETILKDPIAVADASSVPDSDLVAADMIEGDFKGESWVVRHRADHRWHFKYRMTPADVLLIKCFDSDATLARRALHSAFEDSAYRHEACRQSIETVEWQGRQVPVWPMRTIDFGLLLSQDPAEVDKVTKACLEDGYFHLDLDGIDGRRMLEDREEVLKLMSRFFEAPLEAKNEYGLIDSHLGYEPVGNRTGAFGAGTKDGYEMLKVSRDEIQRGSPRVPSPIKNSGDLRILEHAIGSCNTITKVILSALSTGMGLDGPARFENSHRNDRPSTTTLSMMHYLPAEVTGQHKLGHQKHTDISSLTLLFSDQWGLQIRPPGECGAREMGFVAPKPGCAFVHVGDSLRFASGMKFQSCIHRVVPFNPAEHRYSIAYFLRAEDDTMFTDSEGRYVTAKDWHDQKFKAFTDPPVWQAMAPRSMILGGMKEDGADDPEPILCHVVLLRDTASIFSPAMHLP</sequence>
<name>A0AAN6MD81_9PEZI</name>
<protein>
    <recommendedName>
        <fullName evidence="2">Fe2OG dioxygenase domain-containing protein</fullName>
    </recommendedName>
</protein>
<evidence type="ECO:0000256" key="1">
    <source>
        <dbReference type="ARBA" id="ARBA00023604"/>
    </source>
</evidence>
<keyword evidence="4" id="KW-1185">Reference proteome</keyword>
<dbReference type="InterPro" id="IPR026992">
    <property type="entry name" value="DIOX_N"/>
</dbReference>
<comment type="similarity">
    <text evidence="1">Belongs to the asaB hydroxylase/desaturase family.</text>
</comment>
<reference evidence="3" key="2">
    <citation type="submission" date="2023-05" db="EMBL/GenBank/DDBJ databases">
        <authorList>
            <consortium name="Lawrence Berkeley National Laboratory"/>
            <person name="Steindorff A."/>
            <person name="Hensen N."/>
            <person name="Bonometti L."/>
            <person name="Westerberg I."/>
            <person name="Brannstrom I.O."/>
            <person name="Guillou S."/>
            <person name="Cros-Aarteil S."/>
            <person name="Calhoun S."/>
            <person name="Haridas S."/>
            <person name="Kuo A."/>
            <person name="Mondo S."/>
            <person name="Pangilinan J."/>
            <person name="Riley R."/>
            <person name="Labutti K."/>
            <person name="Andreopoulos B."/>
            <person name="Lipzen A."/>
            <person name="Chen C."/>
            <person name="Yanf M."/>
            <person name="Daum C."/>
            <person name="Ng V."/>
            <person name="Clum A."/>
            <person name="Ohm R."/>
            <person name="Martin F."/>
            <person name="Silar P."/>
            <person name="Natvig D."/>
            <person name="Lalanne C."/>
            <person name="Gautier V."/>
            <person name="Ament-Velasquez S.L."/>
            <person name="Kruys A."/>
            <person name="Hutchinson M.I."/>
            <person name="Powell A.J."/>
            <person name="Barry K."/>
            <person name="Miller A.N."/>
            <person name="Grigoriev I.V."/>
            <person name="Debuchy R."/>
            <person name="Gladieux P."/>
            <person name="Thoren M.H."/>
            <person name="Johannesson H."/>
        </authorList>
    </citation>
    <scope>NUCLEOTIDE SEQUENCE</scope>
    <source>
        <strain evidence="3">CBS 103.79</strain>
    </source>
</reference>
<dbReference type="InterPro" id="IPR027443">
    <property type="entry name" value="IPNS-like_sf"/>
</dbReference>
<dbReference type="Pfam" id="PF03171">
    <property type="entry name" value="2OG-FeII_Oxy"/>
    <property type="match status" value="1"/>
</dbReference>
<dbReference type="AlphaFoldDB" id="A0AAN6MD81"/>
<comment type="caution">
    <text evidence="3">The sequence shown here is derived from an EMBL/GenBank/DDBJ whole genome shotgun (WGS) entry which is preliminary data.</text>
</comment>
<dbReference type="InterPro" id="IPR005123">
    <property type="entry name" value="Oxoglu/Fe-dep_dioxygenase_dom"/>
</dbReference>
<dbReference type="InterPro" id="IPR044053">
    <property type="entry name" value="AsaB-like"/>
</dbReference>
<dbReference type="PANTHER" id="PTHR34598:SF3">
    <property type="entry name" value="OXIDOREDUCTASE AN1597"/>
    <property type="match status" value="1"/>
</dbReference>